<evidence type="ECO:0000313" key="2">
    <source>
        <dbReference type="EMBL" id="TLQ43466.1"/>
    </source>
</evidence>
<sequence>MPDLGPIGAARRAAAEREQRAADTCRPVEVDGETIRVRGAQEMTDEDRAAFAEVVRAAKRKYAAEHPPRHTVDTITSDALDALYAERDRLRAELDRLYRSRDSADALRYAFPAIDEPKET</sequence>
<dbReference type="OrthoDB" id="9772590at2"/>
<proteinExistence type="predicted"/>
<comment type="caution">
    <text evidence="2">The sequence shown here is derived from an EMBL/GenBank/DDBJ whole genome shotgun (WGS) entry which is preliminary data.</text>
</comment>
<name>A0A5R9E192_9ACTN</name>
<reference evidence="2 3" key="1">
    <citation type="submission" date="2019-05" db="EMBL/GenBank/DDBJ databases">
        <title>Streptomyces marianii sp. nov., a novel marine actinomycete from southern coast of India.</title>
        <authorList>
            <person name="Iniyan A.M."/>
            <person name="Wink J."/>
            <person name="Ramprasad E."/>
            <person name="Ramana C.V."/>
            <person name="Bunk B."/>
            <person name="Sproer C."/>
            <person name="Joseph F.-J.R.S."/>
            <person name="Vincent S.G.P."/>
        </authorList>
    </citation>
    <scope>NUCLEOTIDE SEQUENCE [LARGE SCALE GENOMIC DNA]</scope>
    <source>
        <strain evidence="2 3">ICN19</strain>
    </source>
</reference>
<accession>A0A5R9E192</accession>
<feature type="region of interest" description="Disordered" evidence="1">
    <location>
        <begin position="1"/>
        <end position="25"/>
    </location>
</feature>
<feature type="compositionally biased region" description="Basic and acidic residues" evidence="1">
    <location>
        <begin position="13"/>
        <end position="25"/>
    </location>
</feature>
<keyword evidence="3" id="KW-1185">Reference proteome</keyword>
<dbReference type="RefSeq" id="WP_138052885.1">
    <property type="nucleotide sequence ID" value="NZ_VAWE01000001.1"/>
</dbReference>
<evidence type="ECO:0000256" key="1">
    <source>
        <dbReference type="SAM" id="MobiDB-lite"/>
    </source>
</evidence>
<organism evidence="2 3">
    <name type="scientific">Streptomyces marianii</name>
    <dbReference type="NCBI Taxonomy" id="1817406"/>
    <lineage>
        <taxon>Bacteria</taxon>
        <taxon>Bacillati</taxon>
        <taxon>Actinomycetota</taxon>
        <taxon>Actinomycetes</taxon>
        <taxon>Kitasatosporales</taxon>
        <taxon>Streptomycetaceae</taxon>
        <taxon>Streptomyces</taxon>
    </lineage>
</organism>
<evidence type="ECO:0000313" key="3">
    <source>
        <dbReference type="Proteomes" id="UP000305921"/>
    </source>
</evidence>
<dbReference type="EMBL" id="VAWE01000001">
    <property type="protein sequence ID" value="TLQ43466.1"/>
    <property type="molecule type" value="Genomic_DNA"/>
</dbReference>
<protein>
    <submittedName>
        <fullName evidence="2">Uncharacterized protein</fullName>
    </submittedName>
</protein>
<dbReference type="AlphaFoldDB" id="A0A5R9E192"/>
<gene>
    <name evidence="2" type="ORF">FEF34_10200</name>
</gene>
<dbReference type="Proteomes" id="UP000305921">
    <property type="component" value="Unassembled WGS sequence"/>
</dbReference>